<dbReference type="VEuPathDB" id="CryptoDB:Vbra_21076"/>
<evidence type="ECO:0000256" key="2">
    <source>
        <dbReference type="ARBA" id="ARBA00023043"/>
    </source>
</evidence>
<dbReference type="SUPFAM" id="SSF48403">
    <property type="entry name" value="Ankyrin repeat"/>
    <property type="match status" value="1"/>
</dbReference>
<sequence length="607" mass="65300">MSEGTHDLPPGWLAGNELDAGVPPGISNETRQLSEGILCRNIARAQQATDLVGQQGADPNVQPQLRMEGTTAFHEDYPLLSLCIDNLTEYRISSISAADGDDRRVPVALPLWRTRGLQEGVMRSLIEEGADINAIPTDEDGDDCPGATPVRVAIASCNETAFRLLMTQDGLQLHGREVLDLPATLETDKPTEDHEATLLSFYQQLLDRAPTLAAETDARYSGNPVHWVAFTRPVWSQSFIDSYLDLLVANGADMTAVDDDGWTPLHCAAYSGSHRVAASLCRRLTATDINRGRFNDPSRTPLSEAARRLDDQTQLLDDDTTEAADKDEATSEIPHLKSTILVLLQAGANIARLRTATERDRRRRRLVLTEYATVLNEVPIAAMSAINAALRPQRELAALLTCALPQMTKIQLDTLFPRQPCPSPSPQPTNTIEQGTSESPADGDSDCAASLQVAGNQQVVGSRGSKKRDSQGQMKRGPPLQCFVPGGVSGRRLGVREVVHRARLDEAAQHGVEGVVKGFNTHLGDSDCQFQWQQLGYVGSGGGFESLAAAFQPPAGPSDSEASDDSSEDDLNEGEESDGGEGSASGVGDASDEGEGHGDDDDMMEEE</sequence>
<dbReference type="OrthoDB" id="10254927at2759"/>
<organism evidence="4 5">
    <name type="scientific">Vitrella brassicaformis (strain CCMP3155)</name>
    <dbReference type="NCBI Taxonomy" id="1169540"/>
    <lineage>
        <taxon>Eukaryota</taxon>
        <taxon>Sar</taxon>
        <taxon>Alveolata</taxon>
        <taxon>Colpodellida</taxon>
        <taxon>Vitrellaceae</taxon>
        <taxon>Vitrella</taxon>
    </lineage>
</organism>
<proteinExistence type="predicted"/>
<dbReference type="PANTHER" id="PTHR24189">
    <property type="entry name" value="MYOTROPHIN"/>
    <property type="match status" value="1"/>
</dbReference>
<reference evidence="4 5" key="1">
    <citation type="submission" date="2014-11" db="EMBL/GenBank/DDBJ databases">
        <authorList>
            <person name="Zhu J."/>
            <person name="Qi W."/>
            <person name="Song R."/>
        </authorList>
    </citation>
    <scope>NUCLEOTIDE SEQUENCE [LARGE SCALE GENOMIC DNA]</scope>
</reference>
<dbReference type="InterPro" id="IPR002110">
    <property type="entry name" value="Ankyrin_rpt"/>
</dbReference>
<evidence type="ECO:0000256" key="1">
    <source>
        <dbReference type="ARBA" id="ARBA00022737"/>
    </source>
</evidence>
<feature type="region of interest" description="Disordered" evidence="3">
    <location>
        <begin position="415"/>
        <end position="485"/>
    </location>
</feature>
<name>A0A0G4EWT8_VITBC</name>
<feature type="compositionally biased region" description="Acidic residues" evidence="3">
    <location>
        <begin position="590"/>
        <end position="607"/>
    </location>
</feature>
<feature type="compositionally biased region" description="Polar residues" evidence="3">
    <location>
        <begin position="429"/>
        <end position="439"/>
    </location>
</feature>
<accession>A0A0G4EWT8</accession>
<evidence type="ECO:0000313" key="5">
    <source>
        <dbReference type="Proteomes" id="UP000041254"/>
    </source>
</evidence>
<evidence type="ECO:0000256" key="3">
    <source>
        <dbReference type="SAM" id="MobiDB-lite"/>
    </source>
</evidence>
<feature type="compositionally biased region" description="Acidic residues" evidence="3">
    <location>
        <begin position="561"/>
        <end position="579"/>
    </location>
</feature>
<keyword evidence="1" id="KW-0677">Repeat</keyword>
<dbReference type="InParanoid" id="A0A0G4EWT8"/>
<protein>
    <submittedName>
        <fullName evidence="4">Uncharacterized protein</fullName>
    </submittedName>
</protein>
<dbReference type="STRING" id="1169540.A0A0G4EWT8"/>
<feature type="region of interest" description="Disordered" evidence="3">
    <location>
        <begin position="548"/>
        <end position="607"/>
    </location>
</feature>
<dbReference type="EMBL" id="CDMY01000336">
    <property type="protein sequence ID" value="CEM03228.1"/>
    <property type="molecule type" value="Genomic_DNA"/>
</dbReference>
<dbReference type="PhylomeDB" id="A0A0G4EWT8"/>
<dbReference type="InterPro" id="IPR050745">
    <property type="entry name" value="Multifunctional_regulatory"/>
</dbReference>
<dbReference type="Pfam" id="PF13637">
    <property type="entry name" value="Ank_4"/>
    <property type="match status" value="1"/>
</dbReference>
<evidence type="ECO:0000313" key="4">
    <source>
        <dbReference type="EMBL" id="CEM03228.1"/>
    </source>
</evidence>
<dbReference type="Proteomes" id="UP000041254">
    <property type="component" value="Unassembled WGS sequence"/>
</dbReference>
<gene>
    <name evidence="4" type="ORF">Vbra_21076</name>
</gene>
<dbReference type="AlphaFoldDB" id="A0A0G4EWT8"/>
<dbReference type="InterPro" id="IPR036770">
    <property type="entry name" value="Ankyrin_rpt-contain_sf"/>
</dbReference>
<keyword evidence="2" id="KW-0040">ANK repeat</keyword>
<keyword evidence="5" id="KW-1185">Reference proteome</keyword>
<dbReference type="Gene3D" id="1.25.40.20">
    <property type="entry name" value="Ankyrin repeat-containing domain"/>
    <property type="match status" value="2"/>
</dbReference>